<organism evidence="2 3">
    <name type="scientific">Duganella vulcania</name>
    <dbReference type="NCBI Taxonomy" id="2692166"/>
    <lineage>
        <taxon>Bacteria</taxon>
        <taxon>Pseudomonadati</taxon>
        <taxon>Pseudomonadota</taxon>
        <taxon>Betaproteobacteria</taxon>
        <taxon>Burkholderiales</taxon>
        <taxon>Oxalobacteraceae</taxon>
        <taxon>Telluria group</taxon>
        <taxon>Duganella</taxon>
    </lineage>
</organism>
<name>A0A845HDP7_9BURK</name>
<evidence type="ECO:0000313" key="3">
    <source>
        <dbReference type="Proteomes" id="UP000484875"/>
    </source>
</evidence>
<accession>A0A845HDP7</accession>
<dbReference type="Gene3D" id="2.170.16.10">
    <property type="entry name" value="Hedgehog/Intein (Hint) domain"/>
    <property type="match status" value="1"/>
</dbReference>
<reference evidence="2 3" key="1">
    <citation type="submission" date="2019-12" db="EMBL/GenBank/DDBJ databases">
        <title>Novel species isolated from a subtropical stream in China.</title>
        <authorList>
            <person name="Lu H."/>
        </authorList>
    </citation>
    <scope>NUCLEOTIDE SEQUENCE [LARGE SCALE GENOMIC DNA]</scope>
    <source>
        <strain evidence="2 3">FT107W</strain>
    </source>
</reference>
<dbReference type="EMBL" id="WWCV01000008">
    <property type="protein sequence ID" value="MYN16397.1"/>
    <property type="molecule type" value="Genomic_DNA"/>
</dbReference>
<evidence type="ECO:0000313" key="2">
    <source>
        <dbReference type="EMBL" id="MYN16397.1"/>
    </source>
</evidence>
<feature type="compositionally biased region" description="Gly residues" evidence="1">
    <location>
        <begin position="200"/>
        <end position="210"/>
    </location>
</feature>
<dbReference type="RefSeq" id="WP_161089116.1">
    <property type="nucleotide sequence ID" value="NZ_WWCV01000008.1"/>
</dbReference>
<dbReference type="InterPro" id="IPR028208">
    <property type="entry name" value="Effector_pro_NleD-like"/>
</dbReference>
<evidence type="ECO:0000256" key="1">
    <source>
        <dbReference type="SAM" id="MobiDB-lite"/>
    </source>
</evidence>
<sequence>MPTTGIFNKISNASSADLQKLESVLNYAGQNSQGQSLIHDIGVQRADLVINHSGINQTVQGPDGHVTINWDPSTAIEVVDANGKVTNYESPASNLLHEMAHAADPYLAIDVNVKDAQYDSLADKIAIERTNSIIVPLGEEARTNHSGDYVTVNNPTEHTANGLWVEVGSDGQVKSSTQPDGFNDNWGDSGSPPSDPGDPPGGGGSGGGGCVSVDSLLPGGQTAGEIRVGDTMELADERTLEGGTGAVSYSQKKLVPGFRITTESGVTLKCSDTAPIPTPEGLVLAPELLHKKVPVRRDEDGVISVAWEKVTSVESIGEIYVQHITVGDRCFWAGEKAGAYILHHNLKDSGGDDPEEPEDPWDDFQATLPVEQRSVLPAHAPAAPHAAHTDVIVVGIAHSEMHHILL</sequence>
<dbReference type="AlphaFoldDB" id="A0A845HDP7"/>
<dbReference type="Proteomes" id="UP000484875">
    <property type="component" value="Unassembled WGS sequence"/>
</dbReference>
<dbReference type="Pfam" id="PF14891">
    <property type="entry name" value="Peptidase_M91"/>
    <property type="match status" value="1"/>
</dbReference>
<keyword evidence="3" id="KW-1185">Reference proteome</keyword>
<proteinExistence type="predicted"/>
<feature type="region of interest" description="Disordered" evidence="1">
    <location>
        <begin position="170"/>
        <end position="231"/>
    </location>
</feature>
<gene>
    <name evidence="2" type="ORF">GTP81_06490</name>
</gene>
<protein>
    <submittedName>
        <fullName evidence="2">Uncharacterized protein</fullName>
    </submittedName>
</protein>
<comment type="caution">
    <text evidence="2">The sequence shown here is derived from an EMBL/GenBank/DDBJ whole genome shotgun (WGS) entry which is preliminary data.</text>
</comment>